<keyword evidence="10" id="KW-1185">Reference proteome</keyword>
<dbReference type="EC" id="6.5.1.2" evidence="7"/>
<dbReference type="HAMAP" id="MF_01587">
    <property type="entry name" value="DNA_ligase_B"/>
    <property type="match status" value="1"/>
</dbReference>
<reference evidence="9 10" key="1">
    <citation type="submission" date="2015-03" db="EMBL/GenBank/DDBJ databases">
        <authorList>
            <consortium name="Pathogen Informatics"/>
            <person name="Murphy D."/>
        </authorList>
    </citation>
    <scope>NUCLEOTIDE SEQUENCE [LARGE SCALE GENOMIC DNA]</scope>
    <source>
        <strain evidence="9 10">IP08791</strain>
    </source>
</reference>
<accession>A0ABM9SXV2</accession>
<dbReference type="GO" id="GO:0003911">
    <property type="term" value="F:DNA ligase (NAD+) activity"/>
    <property type="evidence" value="ECO:0007669"/>
    <property type="project" value="UniProtKB-EC"/>
</dbReference>
<evidence type="ECO:0000256" key="6">
    <source>
        <dbReference type="ARBA" id="ARBA00034005"/>
    </source>
</evidence>
<dbReference type="Proteomes" id="UP000038647">
    <property type="component" value="Unassembled WGS sequence"/>
</dbReference>
<evidence type="ECO:0000256" key="4">
    <source>
        <dbReference type="ARBA" id="ARBA00023027"/>
    </source>
</evidence>
<evidence type="ECO:0000256" key="7">
    <source>
        <dbReference type="HAMAP-Rule" id="MF_01587"/>
    </source>
</evidence>
<dbReference type="SUPFAM" id="SSF56091">
    <property type="entry name" value="DNA ligase/mRNA capping enzyme, catalytic domain"/>
    <property type="match status" value="1"/>
</dbReference>
<evidence type="ECO:0000256" key="5">
    <source>
        <dbReference type="ARBA" id="ARBA00023204"/>
    </source>
</evidence>
<feature type="domain" description="NAD-dependent DNA ligase N-terminal" evidence="8">
    <location>
        <begin position="34"/>
        <end position="434"/>
    </location>
</feature>
<dbReference type="InterPro" id="IPR004150">
    <property type="entry name" value="NAD_DNA_ligase_OB"/>
</dbReference>
<sequence length="566" mass="63864">MNTQNLKIISLLILVCMTWGVRAESGCPEWTSDRMTLEIKELTKQLGKWDIAYHQQGHSPIADDAYDQLVAKLHQWQLCHLPHGKQENKQPILGNGQFSHPVAHTGLKKLKDEATLVSWMKGRKNLWVQPKVDGVAVSLVYVNGELTQLISRGNGLKGQNWTDKATFISAIPQFIVAAPPLLTLQGELFLKMEGHQQAQSGGVNARASVAGALMRKSPSLLLPQLGILIWAWPDGPKSIVEKGKLLRIMGFPLTAEYSKSVTSSMDVTRWRQFWFKSPLPFVTDGIVIRQEEEPAGRYWQATPGPWSVAWKYPPQQQVTEVENIHFTIGRTGRSSVVLQVSPIKIDDKWVRRVNVGTIARWKQRDITLGDQVTIALAGQGIPRLENVIWRATQRDSVVPPDWHQLHQWSCFRPLPQACEAQFLSRLIWLSGPQGLDIKNVSGGLWQPLIQQGLVNDLVGWLSLTTEQIAGVPGIGHKRAEKIYQQFQQTRQKPFSDWLQALGFPLKGLNETQWQILLERSMAEWTSMAGIGQARAKQIKHFLHHHEVQVMSNFLSKQHIAGFHPIE</sequence>
<keyword evidence="4 7" id="KW-0520">NAD</keyword>
<dbReference type="Gene3D" id="3.30.470.30">
    <property type="entry name" value="DNA ligase/mRNA capping enzyme"/>
    <property type="match status" value="1"/>
</dbReference>
<dbReference type="Pfam" id="PF01653">
    <property type="entry name" value="DNA_ligase_aden"/>
    <property type="match status" value="1"/>
</dbReference>
<evidence type="ECO:0000259" key="8">
    <source>
        <dbReference type="SMART" id="SM00532"/>
    </source>
</evidence>
<dbReference type="InterPro" id="IPR010994">
    <property type="entry name" value="RuvA_2-like"/>
</dbReference>
<comment type="catalytic activity">
    <reaction evidence="6 7">
        <text>NAD(+) + (deoxyribonucleotide)n-3'-hydroxyl + 5'-phospho-(deoxyribonucleotide)m = (deoxyribonucleotide)n+m + AMP + beta-nicotinamide D-nucleotide.</text>
        <dbReference type="EC" id="6.5.1.2"/>
    </reaction>
</comment>
<evidence type="ECO:0000313" key="9">
    <source>
        <dbReference type="EMBL" id="CNL67510.1"/>
    </source>
</evidence>
<evidence type="ECO:0000256" key="2">
    <source>
        <dbReference type="ARBA" id="ARBA00022705"/>
    </source>
</evidence>
<dbReference type="SUPFAM" id="SSF50249">
    <property type="entry name" value="Nucleic acid-binding proteins"/>
    <property type="match status" value="1"/>
</dbReference>
<protein>
    <recommendedName>
        <fullName evidence="7">DNA ligase B</fullName>
        <ecNumber evidence="7">6.5.1.2</ecNumber>
    </recommendedName>
    <alternativeName>
        <fullName evidence="7">Polydeoxyribonucleotide synthase [NAD(+)] B</fullName>
    </alternativeName>
</protein>
<dbReference type="Gene3D" id="2.40.50.140">
    <property type="entry name" value="Nucleic acid-binding proteins"/>
    <property type="match status" value="1"/>
</dbReference>
<dbReference type="InterPro" id="IPR050326">
    <property type="entry name" value="NAD_dep_DNA_ligaseB"/>
</dbReference>
<dbReference type="Gene3D" id="1.10.150.20">
    <property type="entry name" value="5' to 3' exonuclease, C-terminal subdomain"/>
    <property type="match status" value="1"/>
</dbReference>
<dbReference type="RefSeq" id="WP_042840165.1">
    <property type="nucleotide sequence ID" value="NZ_CABHPY010000159.1"/>
</dbReference>
<dbReference type="NCBIfam" id="NF005987">
    <property type="entry name" value="PRK08097.1"/>
    <property type="match status" value="1"/>
</dbReference>
<comment type="caution">
    <text evidence="9">The sequence shown here is derived from an EMBL/GenBank/DDBJ whole genome shotgun (WGS) entry which is preliminary data.</text>
</comment>
<gene>
    <name evidence="7 9" type="primary">ligB</name>
    <name evidence="9" type="ORF">ERS137966_03866</name>
</gene>
<dbReference type="EMBL" id="CQEH01000026">
    <property type="protein sequence ID" value="CNL67510.1"/>
    <property type="molecule type" value="Genomic_DNA"/>
</dbReference>
<evidence type="ECO:0000256" key="1">
    <source>
        <dbReference type="ARBA" id="ARBA00022598"/>
    </source>
</evidence>
<dbReference type="PANTHER" id="PTHR47810">
    <property type="entry name" value="DNA LIGASE"/>
    <property type="match status" value="1"/>
</dbReference>
<dbReference type="SUPFAM" id="SSF47781">
    <property type="entry name" value="RuvA domain 2-like"/>
    <property type="match status" value="1"/>
</dbReference>
<organism evidence="9 10">
    <name type="scientific">Yersinia aldovae</name>
    <dbReference type="NCBI Taxonomy" id="29483"/>
    <lineage>
        <taxon>Bacteria</taxon>
        <taxon>Pseudomonadati</taxon>
        <taxon>Pseudomonadota</taxon>
        <taxon>Gammaproteobacteria</taxon>
        <taxon>Enterobacterales</taxon>
        <taxon>Yersiniaceae</taxon>
        <taxon>Yersinia</taxon>
    </lineage>
</organism>
<keyword evidence="1 7" id="KW-0436">Ligase</keyword>
<dbReference type="InterPro" id="IPR013840">
    <property type="entry name" value="DNAligase_N"/>
</dbReference>
<comment type="function">
    <text evidence="7">Catalyzes the formation of phosphodiester linkages between 5'-phosphoryl and 3'-hydroxyl groups in double-stranded DNA using NAD as a coenzyme and as the energy source for the reaction.</text>
</comment>
<keyword evidence="5 7" id="KW-0234">DNA repair</keyword>
<evidence type="ECO:0000256" key="3">
    <source>
        <dbReference type="ARBA" id="ARBA00022763"/>
    </source>
</evidence>
<dbReference type="InterPro" id="IPR013839">
    <property type="entry name" value="DNAligase_adenylation"/>
</dbReference>
<dbReference type="SMART" id="SM00532">
    <property type="entry name" value="LIGANc"/>
    <property type="match status" value="1"/>
</dbReference>
<dbReference type="PANTHER" id="PTHR47810:SF1">
    <property type="entry name" value="DNA LIGASE B"/>
    <property type="match status" value="1"/>
</dbReference>
<dbReference type="InterPro" id="IPR012340">
    <property type="entry name" value="NA-bd_OB-fold"/>
</dbReference>
<comment type="similarity">
    <text evidence="7">Belongs to the NAD-dependent DNA ligase family. LigB subfamily.</text>
</comment>
<feature type="active site" description="N6-AMP-lysine intermediate" evidence="7">
    <location>
        <position position="131"/>
    </location>
</feature>
<evidence type="ECO:0000313" key="10">
    <source>
        <dbReference type="Proteomes" id="UP000038647"/>
    </source>
</evidence>
<dbReference type="InterPro" id="IPR020923">
    <property type="entry name" value="DNA_ligase_B"/>
</dbReference>
<dbReference type="Gene3D" id="1.10.287.610">
    <property type="entry name" value="Helix hairpin bin"/>
    <property type="match status" value="1"/>
</dbReference>
<keyword evidence="2 7" id="KW-0235">DNA replication</keyword>
<keyword evidence="3 7" id="KW-0227">DNA damage</keyword>
<name>A0ABM9SXV2_YERAL</name>
<proteinExistence type="inferred from homology"/>
<dbReference type="Pfam" id="PF03120">
    <property type="entry name" value="OB_DNA_ligase"/>
    <property type="match status" value="1"/>
</dbReference>